<name>A0ABS4PZH4_9PSEU</name>
<proteinExistence type="predicted"/>
<evidence type="ECO:0000259" key="1">
    <source>
        <dbReference type="Pfam" id="PF01370"/>
    </source>
</evidence>
<dbReference type="PANTHER" id="PTHR43245">
    <property type="entry name" value="BIFUNCTIONAL POLYMYXIN RESISTANCE PROTEIN ARNA"/>
    <property type="match status" value="1"/>
</dbReference>
<keyword evidence="3" id="KW-1185">Reference proteome</keyword>
<dbReference type="SUPFAM" id="SSF51735">
    <property type="entry name" value="NAD(P)-binding Rossmann-fold domains"/>
    <property type="match status" value="1"/>
</dbReference>
<organism evidence="2 3">
    <name type="scientific">Amycolatopsis magusensis</name>
    <dbReference type="NCBI Taxonomy" id="882444"/>
    <lineage>
        <taxon>Bacteria</taxon>
        <taxon>Bacillati</taxon>
        <taxon>Actinomycetota</taxon>
        <taxon>Actinomycetes</taxon>
        <taxon>Pseudonocardiales</taxon>
        <taxon>Pseudonocardiaceae</taxon>
        <taxon>Amycolatopsis</taxon>
    </lineage>
</organism>
<dbReference type="RefSeq" id="WP_209667295.1">
    <property type="nucleotide sequence ID" value="NZ_JAGGMS010000001.1"/>
</dbReference>
<accession>A0ABS4PZH4</accession>
<evidence type="ECO:0000313" key="2">
    <source>
        <dbReference type="EMBL" id="MBP2184253.1"/>
    </source>
</evidence>
<sequence>MTNAARRPLVVVLGASGLLGTAVLRELAARPVRLRAVSRRPASVPGDCPAEHEIHLADLTAPGALAAAVAGADAVIHLVAHLPGARTWRAADQGGVAERVNVGLVLDLIEVLRRRRPARPPVVLFAGSTSQVGTGGSGCLDGTERDVPQTAYDRQKVAAELALESATAEGVLLGATLRLSTLYSQGAGRVALDRGVVASMMRRALAGEPLTLWFGGAAKRDLLCVDDAARAFADALDHGNSLAGRHWLIGTGAGTGIAELFALIAEVAAEHTGKPPVEIASVAAPEGAVATDVVDFFGDPAPFRAVTGWRARTPLRSALENLAAALARDPDERIAAGG</sequence>
<gene>
    <name evidence="2" type="ORF">JOM49_005779</name>
</gene>
<comment type="caution">
    <text evidence="2">The sequence shown here is derived from an EMBL/GenBank/DDBJ whole genome shotgun (WGS) entry which is preliminary data.</text>
</comment>
<dbReference type="InterPro" id="IPR036291">
    <property type="entry name" value="NAD(P)-bd_dom_sf"/>
</dbReference>
<dbReference type="Pfam" id="PF01370">
    <property type="entry name" value="Epimerase"/>
    <property type="match status" value="1"/>
</dbReference>
<dbReference type="InterPro" id="IPR001509">
    <property type="entry name" value="Epimerase_deHydtase"/>
</dbReference>
<dbReference type="Proteomes" id="UP000741013">
    <property type="component" value="Unassembled WGS sequence"/>
</dbReference>
<evidence type="ECO:0000313" key="3">
    <source>
        <dbReference type="Proteomes" id="UP000741013"/>
    </source>
</evidence>
<dbReference type="InterPro" id="IPR050177">
    <property type="entry name" value="Lipid_A_modif_metabolic_enz"/>
</dbReference>
<dbReference type="Gene3D" id="3.40.50.720">
    <property type="entry name" value="NAD(P)-binding Rossmann-like Domain"/>
    <property type="match status" value="1"/>
</dbReference>
<protein>
    <submittedName>
        <fullName evidence="2">dTDP-4-keto-6-deoxyhexose 4-ketoreductase</fullName>
    </submittedName>
</protein>
<reference evidence="2 3" key="1">
    <citation type="submission" date="2021-03" db="EMBL/GenBank/DDBJ databases">
        <title>Sequencing the genomes of 1000 actinobacteria strains.</title>
        <authorList>
            <person name="Klenk H.-P."/>
        </authorList>
    </citation>
    <scope>NUCLEOTIDE SEQUENCE [LARGE SCALE GENOMIC DNA]</scope>
    <source>
        <strain evidence="2 3">DSM 45510</strain>
    </source>
</reference>
<feature type="domain" description="NAD-dependent epimerase/dehydratase" evidence="1">
    <location>
        <begin position="10"/>
        <end position="250"/>
    </location>
</feature>
<dbReference type="EMBL" id="JAGGMS010000001">
    <property type="protein sequence ID" value="MBP2184253.1"/>
    <property type="molecule type" value="Genomic_DNA"/>
</dbReference>